<dbReference type="EMBL" id="MK072092">
    <property type="protein sequence ID" value="AYV78725.1"/>
    <property type="molecule type" value="Genomic_DNA"/>
</dbReference>
<protein>
    <submittedName>
        <fullName evidence="1">Uncharacterized protein</fullName>
    </submittedName>
</protein>
<organism evidence="1">
    <name type="scientific">Edafosvirus sp</name>
    <dbReference type="NCBI Taxonomy" id="2487765"/>
    <lineage>
        <taxon>Viruses</taxon>
        <taxon>Varidnaviria</taxon>
        <taxon>Bamfordvirae</taxon>
        <taxon>Nucleocytoviricota</taxon>
        <taxon>Megaviricetes</taxon>
        <taxon>Imitervirales</taxon>
        <taxon>Mimiviridae</taxon>
        <taxon>Klosneuvirinae</taxon>
    </lineage>
</organism>
<name>A0A3G4ZUZ9_9VIRU</name>
<evidence type="ECO:0000313" key="1">
    <source>
        <dbReference type="EMBL" id="AYV78725.1"/>
    </source>
</evidence>
<gene>
    <name evidence="1" type="ORF">Edafosvirus27_14</name>
</gene>
<sequence length="46" mass="5103">MTHFISPKGLLKNPTSCRTFINTFNKPLGGCAMPANDRNNLNIIIK</sequence>
<accession>A0A3G4ZUZ9</accession>
<proteinExistence type="predicted"/>
<reference evidence="1" key="1">
    <citation type="submission" date="2018-10" db="EMBL/GenBank/DDBJ databases">
        <title>Hidden diversity of soil giant viruses.</title>
        <authorList>
            <person name="Schulz F."/>
            <person name="Alteio L."/>
            <person name="Goudeau D."/>
            <person name="Ryan E.M."/>
            <person name="Malmstrom R.R."/>
            <person name="Blanchard J."/>
            <person name="Woyke T."/>
        </authorList>
    </citation>
    <scope>NUCLEOTIDE SEQUENCE</scope>
    <source>
        <strain evidence="1">EDV1</strain>
    </source>
</reference>